<comment type="caution">
    <text evidence="1">The sequence shown here is derived from an EMBL/GenBank/DDBJ whole genome shotgun (WGS) entry which is preliminary data.</text>
</comment>
<protein>
    <submittedName>
        <fullName evidence="1">Uncharacterized protein</fullName>
    </submittedName>
</protein>
<name>A0A080YXE7_PHYNI</name>
<gene>
    <name evidence="1" type="ORF">F444_22563</name>
</gene>
<evidence type="ECO:0000313" key="1">
    <source>
        <dbReference type="EMBL" id="ETO59058.1"/>
    </source>
</evidence>
<proteinExistence type="predicted"/>
<dbReference type="Proteomes" id="UP000028582">
    <property type="component" value="Unassembled WGS sequence"/>
</dbReference>
<dbReference type="EMBL" id="ANJA01004428">
    <property type="protein sequence ID" value="ETO59058.1"/>
    <property type="molecule type" value="Genomic_DNA"/>
</dbReference>
<evidence type="ECO:0000313" key="2">
    <source>
        <dbReference type="Proteomes" id="UP000028582"/>
    </source>
</evidence>
<accession>A0A080YXE7</accession>
<dbReference type="AlphaFoldDB" id="A0A080YXE7"/>
<organism evidence="1 2">
    <name type="scientific">Phytophthora nicotianae P1976</name>
    <dbReference type="NCBI Taxonomy" id="1317066"/>
    <lineage>
        <taxon>Eukaryota</taxon>
        <taxon>Sar</taxon>
        <taxon>Stramenopiles</taxon>
        <taxon>Oomycota</taxon>
        <taxon>Peronosporomycetes</taxon>
        <taxon>Peronosporales</taxon>
        <taxon>Peronosporaceae</taxon>
        <taxon>Phytophthora</taxon>
    </lineage>
</organism>
<reference evidence="1 2" key="1">
    <citation type="submission" date="2013-11" db="EMBL/GenBank/DDBJ databases">
        <title>The Genome Sequence of Phytophthora parasitica P1976.</title>
        <authorList>
            <consortium name="The Broad Institute Genomics Platform"/>
            <person name="Russ C."/>
            <person name="Tyler B."/>
            <person name="Panabieres F."/>
            <person name="Shan W."/>
            <person name="Tripathy S."/>
            <person name="Grunwald N."/>
            <person name="Machado M."/>
            <person name="Johnson C.S."/>
            <person name="Walker B."/>
            <person name="Young S."/>
            <person name="Zeng Q."/>
            <person name="Gargeya S."/>
            <person name="Fitzgerald M."/>
            <person name="Haas B."/>
            <person name="Abouelleil A."/>
            <person name="Allen A.W."/>
            <person name="Alvarado L."/>
            <person name="Arachchi H.M."/>
            <person name="Berlin A.M."/>
            <person name="Chapman S.B."/>
            <person name="Gainer-Dewar J."/>
            <person name="Goldberg J."/>
            <person name="Griggs A."/>
            <person name="Gujja S."/>
            <person name="Hansen M."/>
            <person name="Howarth C."/>
            <person name="Imamovic A."/>
            <person name="Ireland A."/>
            <person name="Larimer J."/>
            <person name="McCowan C."/>
            <person name="Murphy C."/>
            <person name="Pearson M."/>
            <person name="Poon T.W."/>
            <person name="Priest M."/>
            <person name="Roberts A."/>
            <person name="Saif S."/>
            <person name="Shea T."/>
            <person name="Sisk P."/>
            <person name="Sykes S."/>
            <person name="Wortman J."/>
            <person name="Nusbaum C."/>
            <person name="Birren B."/>
        </authorList>
    </citation>
    <scope>NUCLEOTIDE SEQUENCE [LARGE SCALE GENOMIC DNA]</scope>
    <source>
        <strain evidence="1 2">P1976</strain>
    </source>
</reference>
<sequence>MLSIPLEPNERVPLTLRDNLEIIHVRRTTHSGLQDYRSRQWAPVVFKDPVLEDNSSNNPCAITSSVSTSVDLEFIDSDDEGKAEGLPTEQADIALDRHQNRALGKRNREATVVGSEVRLDNIEIPTVEMRTNAYASSSCFALSDYTASSSRRRATITTG</sequence>